<dbReference type="Proteomes" id="UP000688137">
    <property type="component" value="Unassembled WGS sequence"/>
</dbReference>
<name>A0A8S1P0L7_PARPR</name>
<gene>
    <name evidence="1" type="ORF">PPRIM_AZ9-3.1.T1020194</name>
</gene>
<evidence type="ECO:0000313" key="1">
    <source>
        <dbReference type="EMBL" id="CAD8096971.1"/>
    </source>
</evidence>
<comment type="caution">
    <text evidence="1">The sequence shown here is derived from an EMBL/GenBank/DDBJ whole genome shotgun (WGS) entry which is preliminary data.</text>
</comment>
<dbReference type="AlphaFoldDB" id="A0A8S1P0L7"/>
<proteinExistence type="predicted"/>
<accession>A0A8S1P0L7</accession>
<sequence>MRNGKKHFNCIQNLNFIIHRKCYYSIVYGIVIKWQAINDERIQVINEFNMISFENKTYSHINPNVEEALISLINFSYKDCLINKIQCICCNNQSKQQIIKSFSDGILSNFRSQRSYSQFSTINKIAVYISPHYNFKDSSLLITPFIGISYDLTDNFRLNKTYYTNQQAIWYQIHTLLNEQYCTAQNHKPAWLKYKFIVKLSICPATQIFNTQDTFSIILDQSHELISRKIYAKSFTNKSIQSYLNKCNERLQSQQHQFKHNCYGAINTINFSIKLFPTTQAHQELIKCIKYYTIMRNEVKVIDIKQIDTQL</sequence>
<evidence type="ECO:0000313" key="2">
    <source>
        <dbReference type="Proteomes" id="UP000688137"/>
    </source>
</evidence>
<keyword evidence="2" id="KW-1185">Reference proteome</keyword>
<protein>
    <submittedName>
        <fullName evidence="1">Uncharacterized protein</fullName>
    </submittedName>
</protein>
<dbReference type="EMBL" id="CAJJDM010000105">
    <property type="protein sequence ID" value="CAD8096971.1"/>
    <property type="molecule type" value="Genomic_DNA"/>
</dbReference>
<organism evidence="1 2">
    <name type="scientific">Paramecium primaurelia</name>
    <dbReference type="NCBI Taxonomy" id="5886"/>
    <lineage>
        <taxon>Eukaryota</taxon>
        <taxon>Sar</taxon>
        <taxon>Alveolata</taxon>
        <taxon>Ciliophora</taxon>
        <taxon>Intramacronucleata</taxon>
        <taxon>Oligohymenophorea</taxon>
        <taxon>Peniculida</taxon>
        <taxon>Parameciidae</taxon>
        <taxon>Paramecium</taxon>
    </lineage>
</organism>
<reference evidence="1" key="1">
    <citation type="submission" date="2021-01" db="EMBL/GenBank/DDBJ databases">
        <authorList>
            <consortium name="Genoscope - CEA"/>
            <person name="William W."/>
        </authorList>
    </citation>
    <scope>NUCLEOTIDE SEQUENCE</scope>
</reference>